<keyword evidence="2" id="KW-1185">Reference proteome</keyword>
<gene>
    <name evidence="1" type="ORF">EG240_11340</name>
</gene>
<dbReference type="InterPro" id="IPR018534">
    <property type="entry name" value="Tet_reg_excision_RteC"/>
</dbReference>
<name>A0A3P3WAB5_9FLAO</name>
<proteinExistence type="predicted"/>
<comment type="caution">
    <text evidence="1">The sequence shown here is derived from an EMBL/GenBank/DDBJ whole genome shotgun (WGS) entry which is preliminary data.</text>
</comment>
<accession>A0A3P3WAB5</accession>
<organism evidence="1 2">
    <name type="scientific">Paenimyroides tangerinum</name>
    <dbReference type="NCBI Taxonomy" id="2488728"/>
    <lineage>
        <taxon>Bacteria</taxon>
        <taxon>Pseudomonadati</taxon>
        <taxon>Bacteroidota</taxon>
        <taxon>Flavobacteriia</taxon>
        <taxon>Flavobacteriales</taxon>
        <taxon>Flavobacteriaceae</taxon>
        <taxon>Paenimyroides</taxon>
    </lineage>
</organism>
<protein>
    <recommendedName>
        <fullName evidence="3">RteC protein</fullName>
    </recommendedName>
</protein>
<evidence type="ECO:0000313" key="2">
    <source>
        <dbReference type="Proteomes" id="UP000275719"/>
    </source>
</evidence>
<dbReference type="EMBL" id="RQVQ01000025">
    <property type="protein sequence ID" value="RRJ89583.1"/>
    <property type="molecule type" value="Genomic_DNA"/>
</dbReference>
<evidence type="ECO:0008006" key="3">
    <source>
        <dbReference type="Google" id="ProtNLM"/>
    </source>
</evidence>
<dbReference type="Pfam" id="PF09357">
    <property type="entry name" value="RteC"/>
    <property type="match status" value="1"/>
</dbReference>
<evidence type="ECO:0000313" key="1">
    <source>
        <dbReference type="EMBL" id="RRJ89583.1"/>
    </source>
</evidence>
<reference evidence="1 2" key="1">
    <citation type="submission" date="2018-11" db="EMBL/GenBank/DDBJ databases">
        <title>Flavobacterium sp. nov., YIM 102701-2 draft genome.</title>
        <authorList>
            <person name="Li G."/>
            <person name="Jiang Y."/>
        </authorList>
    </citation>
    <scope>NUCLEOTIDE SEQUENCE [LARGE SCALE GENOMIC DNA]</scope>
    <source>
        <strain evidence="1 2">YIM 102701-2</strain>
    </source>
</reference>
<dbReference type="AlphaFoldDB" id="A0A3P3WAB5"/>
<sequence>MLNSKIQKIIKKCSCEMALFESCTSEQKNVLKKQILKLEKGITKLNHWVREYEFASITYEIEFFKTVKPNLVSNYLYLNLLLRLLQEVPNIAFNDLTVYKKYSKEAYTFLKEENYFYNYLLNNDSCNDELYFRRLETTLNYYSPNHLFSDIKSTCSHGLLTAKIKAYEMWLIFCNNKIQTIKKQYLINQKSLDSSPLVWEAHKVDAIELVYALYFGGAVNVDKCTLQELATQFEKIFNIEICSQLYRDFLDIKRRKINSTRFLDKLADKLKYKIDQDFV</sequence>
<dbReference type="Proteomes" id="UP000275719">
    <property type="component" value="Unassembled WGS sequence"/>
</dbReference>